<proteinExistence type="predicted"/>
<dbReference type="EMBL" id="MN813684">
    <property type="protein sequence ID" value="QHB37169.1"/>
    <property type="molecule type" value="Genomic_DNA"/>
</dbReference>
<organism evidence="2 3">
    <name type="scientific">Microbacterium phage Terij</name>
    <dbReference type="NCBI Taxonomy" id="2686229"/>
    <lineage>
        <taxon>Viruses</taxon>
        <taxon>Duplodnaviria</taxon>
        <taxon>Heunggongvirae</taxon>
        <taxon>Uroviricota</taxon>
        <taxon>Caudoviricetes</taxon>
        <taxon>Hodgkinviridae</taxon>
        <taxon>Margaeryvirus</taxon>
        <taxon>Margaeryvirus terij</taxon>
    </lineage>
</organism>
<accession>A0A6B9LIT8</accession>
<name>A0A6B9LIT8_9CAUD</name>
<evidence type="ECO:0000256" key="1">
    <source>
        <dbReference type="SAM" id="MobiDB-lite"/>
    </source>
</evidence>
<protein>
    <submittedName>
        <fullName evidence="2">Minor tail protein</fullName>
    </submittedName>
</protein>
<feature type="region of interest" description="Disordered" evidence="1">
    <location>
        <begin position="261"/>
        <end position="295"/>
    </location>
</feature>
<dbReference type="KEGG" id="vg:80004897"/>
<dbReference type="GeneID" id="80004897"/>
<reference evidence="2 3" key="1">
    <citation type="submission" date="2019-12" db="EMBL/GenBank/DDBJ databases">
        <authorList>
            <person name="Kistler A.K."/>
            <person name="Garlena R.A."/>
            <person name="Russell D.A."/>
            <person name="Pope W.H."/>
            <person name="Jacobs-Sera D."/>
            <person name="Hatfull G.F."/>
        </authorList>
    </citation>
    <scope>NUCLEOTIDE SEQUENCE [LARGE SCALE GENOMIC DNA]</scope>
</reference>
<keyword evidence="3" id="KW-1185">Reference proteome</keyword>
<gene>
    <name evidence="2" type="primary">35</name>
    <name evidence="2" type="ORF">SEA_TERIJ_35</name>
</gene>
<evidence type="ECO:0000313" key="2">
    <source>
        <dbReference type="EMBL" id="QHB37169.1"/>
    </source>
</evidence>
<sequence length="410" mass="44704">MALLQTPNGGLSVFGDNCVQGHKAVIFDRGGRNRWREVVDLTSVEWGRTRDAFRDATIVVSGNSCRQQAGILTGIQPRRHELVIWRGKERVYEGPVLRVSTFRDRAVILARDVGEYLNGTPLSRDWPLETGEPVSDASSLMTERVRTILSHELTQSYTMTVGTGGAAHDVIVPRWEELDPPANVLPHIEVRRSETLLTRSETVAFEMTAGEHLANLSDGGLDFTTVGRKIVVWDSAESIGRTRVVTDADFDGELEIILEGTEHASISHTSAQRNEDDEHTDPTEPAPSVGNAGGENPYYGVWTRIVSLSSEDGADAPTQDALNSQAQRDQVGRTPVPIDIRVPEGSTLRLGPTLGINDLVPGVTMPVRADMNLRQIQQDQRLDSMTVTETAAGEAIKVSLSSVGEVAVVE</sequence>
<evidence type="ECO:0000313" key="3">
    <source>
        <dbReference type="Proteomes" id="UP000464752"/>
    </source>
</evidence>
<feature type="region of interest" description="Disordered" evidence="1">
    <location>
        <begin position="312"/>
        <end position="331"/>
    </location>
</feature>
<dbReference type="Proteomes" id="UP000464752">
    <property type="component" value="Segment"/>
</dbReference>
<dbReference type="RefSeq" id="YP_010751231.1">
    <property type="nucleotide sequence ID" value="NC_073367.1"/>
</dbReference>
<feature type="compositionally biased region" description="Basic and acidic residues" evidence="1">
    <location>
        <begin position="273"/>
        <end position="282"/>
    </location>
</feature>